<evidence type="ECO:0000313" key="2">
    <source>
        <dbReference type="EMBL" id="EEB17992.1"/>
    </source>
</evidence>
<reference evidence="2" key="2">
    <citation type="submission" date="2007-04" db="EMBL/GenBank/DDBJ databases">
        <title>The genome of the human body louse.</title>
        <authorList>
            <consortium name="The Human Body Louse Genome Consortium"/>
            <person name="Kirkness E."/>
            <person name="Walenz B."/>
            <person name="Hass B."/>
            <person name="Bruggner R."/>
            <person name="Strausberg R."/>
        </authorList>
    </citation>
    <scope>NUCLEOTIDE SEQUENCE</scope>
    <source>
        <strain evidence="2">USDA</strain>
    </source>
</reference>
<dbReference type="EnsemblMetazoa" id="PHUM496800-RA">
    <property type="protein sequence ID" value="PHUM496800-PA"/>
    <property type="gene ID" value="PHUM496800"/>
</dbReference>
<dbReference type="EMBL" id="DS235829">
    <property type="protein sequence ID" value="EEB17992.1"/>
    <property type="molecule type" value="Genomic_DNA"/>
</dbReference>
<organism>
    <name type="scientific">Pediculus humanus subsp. corporis</name>
    <name type="common">Body louse</name>
    <dbReference type="NCBI Taxonomy" id="121224"/>
    <lineage>
        <taxon>Eukaryota</taxon>
        <taxon>Metazoa</taxon>
        <taxon>Ecdysozoa</taxon>
        <taxon>Arthropoda</taxon>
        <taxon>Hexapoda</taxon>
        <taxon>Insecta</taxon>
        <taxon>Pterygota</taxon>
        <taxon>Neoptera</taxon>
        <taxon>Paraneoptera</taxon>
        <taxon>Psocodea</taxon>
        <taxon>Troctomorpha</taxon>
        <taxon>Phthiraptera</taxon>
        <taxon>Anoplura</taxon>
        <taxon>Pediculidae</taxon>
        <taxon>Pediculus</taxon>
    </lineage>
</organism>
<dbReference type="InParanoid" id="E0VX86"/>
<reference evidence="2" key="1">
    <citation type="submission" date="2007-04" db="EMBL/GenBank/DDBJ databases">
        <title>Annotation of Pediculus humanus corporis strain USDA.</title>
        <authorList>
            <person name="Kirkness E."/>
            <person name="Hannick L."/>
            <person name="Hass B."/>
            <person name="Bruggner R."/>
            <person name="Lawson D."/>
            <person name="Bidwell S."/>
            <person name="Joardar V."/>
            <person name="Caler E."/>
            <person name="Walenz B."/>
            <person name="Inman J."/>
            <person name="Schobel S."/>
            <person name="Galinsky K."/>
            <person name="Amedeo P."/>
            <person name="Strausberg R."/>
        </authorList>
    </citation>
    <scope>NUCLEOTIDE SEQUENCE</scope>
    <source>
        <strain evidence="2">USDA</strain>
    </source>
</reference>
<proteinExistence type="predicted"/>
<evidence type="ECO:0000256" key="1">
    <source>
        <dbReference type="SAM" id="MobiDB-lite"/>
    </source>
</evidence>
<dbReference type="GeneID" id="8236181"/>
<dbReference type="VEuPathDB" id="VectorBase:PHUM496800"/>
<dbReference type="HOGENOM" id="CLU_1751915_0_0_1"/>
<feature type="compositionally biased region" description="Pro residues" evidence="1">
    <location>
        <begin position="44"/>
        <end position="54"/>
    </location>
</feature>
<dbReference type="CTD" id="8236181"/>
<dbReference type="AlphaFoldDB" id="E0VX86"/>
<feature type="region of interest" description="Disordered" evidence="1">
    <location>
        <begin position="37"/>
        <end position="57"/>
    </location>
</feature>
<dbReference type="EMBL" id="AAZO01006018">
    <property type="status" value="NOT_ANNOTATED_CDS"/>
    <property type="molecule type" value="Genomic_DNA"/>
</dbReference>
<reference evidence="3" key="3">
    <citation type="submission" date="2021-02" db="UniProtKB">
        <authorList>
            <consortium name="EnsemblMetazoa"/>
        </authorList>
    </citation>
    <scope>IDENTIFICATION</scope>
    <source>
        <strain evidence="3">USDA</strain>
    </source>
</reference>
<protein>
    <submittedName>
        <fullName evidence="2 3">Uncharacterized protein</fullName>
    </submittedName>
</protein>
<name>E0VX86_PEDHC</name>
<evidence type="ECO:0000313" key="4">
    <source>
        <dbReference type="Proteomes" id="UP000009046"/>
    </source>
</evidence>
<keyword evidence="4" id="KW-1185">Reference proteome</keyword>
<gene>
    <name evidence="3" type="primary">8236181</name>
    <name evidence="2" type="ORF">Phum_PHUM496800</name>
</gene>
<dbReference type="Proteomes" id="UP000009046">
    <property type="component" value="Unassembled WGS sequence"/>
</dbReference>
<accession>E0VX86</accession>
<sequence length="149" mass="16036">MLATDCVEKTKIHPVERDFCDKDDVICGSRHSPGHFQTASSPCSPSPPPPPPPVSGRWSDFGSFRRTLHGRMPTTNSGLSYSESDSCPQCRERYSAFKRSSSIQSAATLNSYTGTSSQTRKGNNLLRCYQSLIIIKIEAGAAGAGAHAA</sequence>
<dbReference type="RefSeq" id="XP_002430730.1">
    <property type="nucleotide sequence ID" value="XM_002430685.1"/>
</dbReference>
<dbReference type="KEGG" id="phu:Phum_PHUM496800"/>
<evidence type="ECO:0000313" key="3">
    <source>
        <dbReference type="EnsemblMetazoa" id="PHUM496800-PA"/>
    </source>
</evidence>